<sequence>MMRLKNKYSLVLGSILHIIAGVIGATSCKHDPDLSNTPTISYSNDVQPILIANCTQSGCHGNVYNEGFKLLSYNDVLRHIKPGSATGSQLNKVITAYGNIETQMPPPPNRHLNDQEVSTIYLWILQGAKNN</sequence>
<dbReference type="Proteomes" id="UP000315971">
    <property type="component" value="Unassembled WGS sequence"/>
</dbReference>
<name>A0A521B9P7_9SPHI</name>
<dbReference type="RefSeq" id="WP_142601425.1">
    <property type="nucleotide sequence ID" value="NZ_FXSZ01000002.1"/>
</dbReference>
<dbReference type="EMBL" id="FXSZ01000002">
    <property type="protein sequence ID" value="SMO43818.1"/>
    <property type="molecule type" value="Genomic_DNA"/>
</dbReference>
<dbReference type="PROSITE" id="PS51257">
    <property type="entry name" value="PROKAR_LIPOPROTEIN"/>
    <property type="match status" value="1"/>
</dbReference>
<dbReference type="OrthoDB" id="1450284at2"/>
<proteinExistence type="predicted"/>
<protein>
    <recommendedName>
        <fullName evidence="3">Cytochrome C Planctomycete-type domain-containing protein</fullName>
    </recommendedName>
</protein>
<gene>
    <name evidence="1" type="ORF">SAMN06265350_10224</name>
</gene>
<evidence type="ECO:0008006" key="3">
    <source>
        <dbReference type="Google" id="ProtNLM"/>
    </source>
</evidence>
<keyword evidence="2" id="KW-1185">Reference proteome</keyword>
<reference evidence="1 2" key="1">
    <citation type="submission" date="2017-05" db="EMBL/GenBank/DDBJ databases">
        <authorList>
            <person name="Varghese N."/>
            <person name="Submissions S."/>
        </authorList>
    </citation>
    <scope>NUCLEOTIDE SEQUENCE [LARGE SCALE GENOMIC DNA]</scope>
    <source>
        <strain evidence="1 2">DSM 21342</strain>
    </source>
</reference>
<evidence type="ECO:0000313" key="2">
    <source>
        <dbReference type="Proteomes" id="UP000315971"/>
    </source>
</evidence>
<evidence type="ECO:0000313" key="1">
    <source>
        <dbReference type="EMBL" id="SMO43818.1"/>
    </source>
</evidence>
<dbReference type="AlphaFoldDB" id="A0A521B9P7"/>
<organism evidence="1 2">
    <name type="scientific">Solitalea koreensis</name>
    <dbReference type="NCBI Taxonomy" id="543615"/>
    <lineage>
        <taxon>Bacteria</taxon>
        <taxon>Pseudomonadati</taxon>
        <taxon>Bacteroidota</taxon>
        <taxon>Sphingobacteriia</taxon>
        <taxon>Sphingobacteriales</taxon>
        <taxon>Sphingobacteriaceae</taxon>
        <taxon>Solitalea</taxon>
    </lineage>
</organism>
<accession>A0A521B9P7</accession>